<protein>
    <submittedName>
        <fullName evidence="1">Uncharacterized protein</fullName>
    </submittedName>
</protein>
<evidence type="ECO:0000313" key="1">
    <source>
        <dbReference type="EMBL" id="SCM73567.1"/>
    </source>
</evidence>
<sequence length="41" mass="4770">MAIENPAQKIDHYGKPTGAEINNYLAHGEHDYRITREEMKK</sequence>
<name>A0A212L7W1_9BACT</name>
<dbReference type="EMBL" id="FMJC01000002">
    <property type="protein sequence ID" value="SCM73567.1"/>
    <property type="molecule type" value="Genomic_DNA"/>
</dbReference>
<reference evidence="1" key="1">
    <citation type="submission" date="2016-08" db="EMBL/GenBank/DDBJ databases">
        <authorList>
            <person name="Seilhamer J.J."/>
        </authorList>
    </citation>
    <scope>NUCLEOTIDE SEQUENCE</scope>
    <source>
        <strain evidence="1">86-1</strain>
    </source>
</reference>
<accession>A0A212L7W1</accession>
<gene>
    <name evidence="1" type="ORF">KL86DES1_21382</name>
</gene>
<proteinExistence type="predicted"/>
<organism evidence="1">
    <name type="scientific">uncultured Desulfovibrio sp</name>
    <dbReference type="NCBI Taxonomy" id="167968"/>
    <lineage>
        <taxon>Bacteria</taxon>
        <taxon>Pseudomonadati</taxon>
        <taxon>Thermodesulfobacteriota</taxon>
        <taxon>Desulfovibrionia</taxon>
        <taxon>Desulfovibrionales</taxon>
        <taxon>Desulfovibrionaceae</taxon>
        <taxon>Desulfovibrio</taxon>
        <taxon>environmental samples</taxon>
    </lineage>
</organism>
<dbReference type="AlphaFoldDB" id="A0A212L7W1"/>